<accession>A0AAV0QA44</accession>
<comment type="subcellular location">
    <subcellularLocation>
        <location evidence="1">Nucleus</location>
        <location evidence="1">Nucleolus</location>
    </subcellularLocation>
</comment>
<organism evidence="10 11">
    <name type="scientific">Linum tenue</name>
    <dbReference type="NCBI Taxonomy" id="586396"/>
    <lineage>
        <taxon>Eukaryota</taxon>
        <taxon>Viridiplantae</taxon>
        <taxon>Streptophyta</taxon>
        <taxon>Embryophyta</taxon>
        <taxon>Tracheophyta</taxon>
        <taxon>Spermatophyta</taxon>
        <taxon>Magnoliopsida</taxon>
        <taxon>eudicotyledons</taxon>
        <taxon>Gunneridae</taxon>
        <taxon>Pentapetalae</taxon>
        <taxon>rosids</taxon>
        <taxon>fabids</taxon>
        <taxon>Malpighiales</taxon>
        <taxon>Linaceae</taxon>
        <taxon>Linum</taxon>
    </lineage>
</organism>
<dbReference type="InterPro" id="IPR001680">
    <property type="entry name" value="WD40_rpt"/>
</dbReference>
<dbReference type="SUPFAM" id="SSF50998">
    <property type="entry name" value="Quinoprotein alcohol dehydrogenase-like"/>
    <property type="match status" value="1"/>
</dbReference>
<evidence type="ECO:0000259" key="9">
    <source>
        <dbReference type="Pfam" id="PF23769"/>
    </source>
</evidence>
<evidence type="ECO:0000256" key="6">
    <source>
        <dbReference type="ARBA" id="ARBA00023242"/>
    </source>
</evidence>
<evidence type="ECO:0000256" key="3">
    <source>
        <dbReference type="ARBA" id="ARBA00022552"/>
    </source>
</evidence>
<dbReference type="EMBL" id="CAMGYJ010000009">
    <property type="protein sequence ID" value="CAI0542459.1"/>
    <property type="molecule type" value="Genomic_DNA"/>
</dbReference>
<dbReference type="InterPro" id="IPR011047">
    <property type="entry name" value="Quinoprotein_ADH-like_sf"/>
</dbReference>
<evidence type="ECO:0000313" key="11">
    <source>
        <dbReference type="Proteomes" id="UP001154282"/>
    </source>
</evidence>
<name>A0AAV0QA44_9ROSI</name>
<evidence type="ECO:0000256" key="8">
    <source>
        <dbReference type="SAM" id="MobiDB-lite"/>
    </source>
</evidence>
<feature type="non-terminal residue" evidence="10">
    <location>
        <position position="1"/>
    </location>
</feature>
<gene>
    <name evidence="10" type="ORF">LITE_LOCUS42500</name>
</gene>
<sequence>ANFPHLGHSFPRCQIPEGPKASKKRSELQPKTPPPSAPSLFLPPARHRHRRRSVDLVSSPSSLCSSRARTSVIVIMIRGGRNYVSSPPVFSNDSKRLLVCAGNSVAVFSTDTGLQVASLDGHGALVTAVIVVPATSPGSKILCFCWTASLDGTIRYWDFAVPESIRTVDIKLPVHSMVIPSLFNKPVQTSEKAVLAYISVEVKDASEDKSKVLFQVRKCNLTDARLVGGAVLAETKKPEIITMSSCGELFGVRRKRKLDIWKVPSTDSGRTVLKKITLHHTKAITVMAFHPTQRILAAGDVTGRIMIWRGFGNKMFAMADGHVNGSSMIMEEENPGVRDSDDAESCTTLHWHPAQVNLLSFSSDGAYLLSGGKEGVLVVWQVDTGKKKFLPRIGSPLLHFTDSPDPSISSISCADNQIHLVQRPSMEIMKSISGIKLPYSHPEISKVMSSGASFDQNAGLVALHTESYAVQLYSLFDDRGISEVERITHSSVNAYSILVPVQVYERNHQPVDEVTIVVTYVVLSPDGYILCTSEVRLPEEGLGNLVFLKFWSSKSKAGDFSLSTIVYEPHRDAGISAIAFHPIRRMAVSSSFGGDFKIWISNNGVPMKEESQANSGWICHAAGSYKKKPMTAAAFSPDGSVLAVAAETVITLWDPDKNLLLAVIGEAITPIVTLSFVGNSDHLVSASWGLKPQLAVWSLLNLSTCWSYRLHVEAIASSPNSSSFAALILPSESAGIYDSNEKSDKTVDGLILLFDSAEPNPVAVWSVKKARGGALAFIRNQSSDQENASDQQQAAQTLLAYMNADHEYVLFDPYGKESDELNVTRWRSENSIEEAGNFGYASLYGELLPPIPSRKQTPWTVPSFPSERPWETIFSGPSHNLPPLTLLCGPFLEALLEKRTTVVQ</sequence>
<dbReference type="Pfam" id="PF23769">
    <property type="entry name" value="Beta-prop_WDR75_2nd"/>
    <property type="match status" value="1"/>
</dbReference>
<dbReference type="Proteomes" id="UP001154282">
    <property type="component" value="Unassembled WGS sequence"/>
</dbReference>
<keyword evidence="4 7" id="KW-0853">WD repeat</keyword>
<comment type="caution">
    <text evidence="10">The sequence shown here is derived from an EMBL/GenBank/DDBJ whole genome shotgun (WGS) entry which is preliminary data.</text>
</comment>
<dbReference type="PROSITE" id="PS50294">
    <property type="entry name" value="WD_REPEATS_REGION"/>
    <property type="match status" value="1"/>
</dbReference>
<keyword evidence="5" id="KW-0677">Repeat</keyword>
<dbReference type="InterPro" id="IPR015943">
    <property type="entry name" value="WD40/YVTN_repeat-like_dom_sf"/>
</dbReference>
<protein>
    <recommendedName>
        <fullName evidence="9">WD repeat-containing protein 75 second beta-propeller domain-containing protein</fullName>
    </recommendedName>
</protein>
<evidence type="ECO:0000256" key="4">
    <source>
        <dbReference type="ARBA" id="ARBA00022574"/>
    </source>
</evidence>
<proteinExistence type="predicted"/>
<keyword evidence="2" id="KW-0690">Ribosome biogenesis</keyword>
<evidence type="ECO:0000313" key="10">
    <source>
        <dbReference type="EMBL" id="CAI0542459.1"/>
    </source>
</evidence>
<feature type="region of interest" description="Disordered" evidence="8">
    <location>
        <begin position="1"/>
        <end position="46"/>
    </location>
</feature>
<dbReference type="SMART" id="SM00320">
    <property type="entry name" value="WD40"/>
    <property type="match status" value="6"/>
</dbReference>
<keyword evidence="11" id="KW-1185">Reference proteome</keyword>
<evidence type="ECO:0000256" key="1">
    <source>
        <dbReference type="ARBA" id="ARBA00004604"/>
    </source>
</evidence>
<dbReference type="InterPro" id="IPR057644">
    <property type="entry name" value="Beta-prop_WDR75_2nd"/>
</dbReference>
<evidence type="ECO:0000256" key="5">
    <source>
        <dbReference type="ARBA" id="ARBA00022737"/>
    </source>
</evidence>
<dbReference type="Gene3D" id="2.130.10.10">
    <property type="entry name" value="YVTN repeat-like/Quinoprotein amine dehydrogenase"/>
    <property type="match status" value="3"/>
</dbReference>
<dbReference type="PANTHER" id="PTHR45176:SF1">
    <property type="entry name" value="TRANSDUCIN FAMILY PROTEIN _ WD-40 REPEAT FAMILY PROTEIN-RELATED"/>
    <property type="match status" value="1"/>
</dbReference>
<keyword evidence="6" id="KW-0539">Nucleus</keyword>
<feature type="domain" description="WD repeat-containing protein 75 second beta-propeller" evidence="9">
    <location>
        <begin position="518"/>
        <end position="735"/>
    </location>
</feature>
<evidence type="ECO:0000256" key="7">
    <source>
        <dbReference type="PROSITE-ProRule" id="PRU00221"/>
    </source>
</evidence>
<dbReference type="PROSITE" id="PS50082">
    <property type="entry name" value="WD_REPEATS_2"/>
    <property type="match status" value="2"/>
</dbReference>
<feature type="repeat" description="WD" evidence="7">
    <location>
        <begin position="349"/>
        <end position="390"/>
    </location>
</feature>
<evidence type="ECO:0000256" key="2">
    <source>
        <dbReference type="ARBA" id="ARBA00022517"/>
    </source>
</evidence>
<feature type="repeat" description="WD" evidence="7">
    <location>
        <begin position="277"/>
        <end position="308"/>
    </location>
</feature>
<dbReference type="PANTHER" id="PTHR45176">
    <property type="entry name" value="TRANSDUCIN FAMILY PROTEIN / WD-40 REPEAT FAMILY PROTEIN-RELATED"/>
    <property type="match status" value="1"/>
</dbReference>
<keyword evidence="3" id="KW-0698">rRNA processing</keyword>
<dbReference type="Pfam" id="PF23869">
    <property type="entry name" value="Beta-prop_WDR75_1st"/>
    <property type="match status" value="2"/>
</dbReference>
<dbReference type="AlphaFoldDB" id="A0AAV0QA44"/>
<reference evidence="10" key="1">
    <citation type="submission" date="2022-08" db="EMBL/GenBank/DDBJ databases">
        <authorList>
            <person name="Gutierrez-Valencia J."/>
        </authorList>
    </citation>
    <scope>NUCLEOTIDE SEQUENCE</scope>
</reference>